<accession>A0A0M1P4C5</accession>
<dbReference type="AlphaFoldDB" id="A0A0M1P4C5"/>
<proteinExistence type="predicted"/>
<evidence type="ECO:0000313" key="2">
    <source>
        <dbReference type="Proteomes" id="UP000036932"/>
    </source>
</evidence>
<evidence type="ECO:0000313" key="1">
    <source>
        <dbReference type="EMBL" id="KOR88874.1"/>
    </source>
</evidence>
<comment type="caution">
    <text evidence="1">The sequence shown here is derived from an EMBL/GenBank/DDBJ whole genome shotgun (WGS) entry which is preliminary data.</text>
</comment>
<protein>
    <submittedName>
        <fullName evidence="1">Peptidase</fullName>
    </submittedName>
</protein>
<dbReference type="PATRIC" id="fig|1705565.3.peg.3240"/>
<name>A0A0M1P4C5_9BACL</name>
<organism evidence="1 2">
    <name type="scientific">Paenibacillus solani</name>
    <dbReference type="NCBI Taxonomy" id="1705565"/>
    <lineage>
        <taxon>Bacteria</taxon>
        <taxon>Bacillati</taxon>
        <taxon>Bacillota</taxon>
        <taxon>Bacilli</taxon>
        <taxon>Bacillales</taxon>
        <taxon>Paenibacillaceae</taxon>
        <taxon>Paenibacillus</taxon>
    </lineage>
</organism>
<keyword evidence="2" id="KW-1185">Reference proteome</keyword>
<dbReference type="EMBL" id="LIUT01000001">
    <property type="protein sequence ID" value="KOR88874.1"/>
    <property type="molecule type" value="Genomic_DNA"/>
</dbReference>
<sequence>MITPAQFDAIYSLGYNCQVASQLRRNQLRHAAGPWDWFNFASPPKFCEVLRNQFNGFMLRENLEVYGKSVNCYYVRDTHTSCLSFHDFKNDPSEKPLYDYPAFRERLYRRIDRFNRCLNSDQVTLLVRIIPHEKDAKTIDQAIRETYPNPNIFLLFIILHDTPHIEQLPSFSDQVHIMHMPKGATWEGDIHAWKIVTQGWSIRLQE</sequence>
<dbReference type="Pfam" id="PF08795">
    <property type="entry name" value="DUF1796"/>
    <property type="match status" value="1"/>
</dbReference>
<dbReference type="Proteomes" id="UP000036932">
    <property type="component" value="Unassembled WGS sequence"/>
</dbReference>
<dbReference type="OrthoDB" id="5326008at2"/>
<gene>
    <name evidence="1" type="ORF">AM231_06665</name>
</gene>
<dbReference type="RefSeq" id="WP_054401788.1">
    <property type="nucleotide sequence ID" value="NZ_LIUT01000001.1"/>
</dbReference>
<reference evidence="2" key="1">
    <citation type="submission" date="2015-08" db="EMBL/GenBank/DDBJ databases">
        <title>Genome sequencing project for genomic taxonomy and phylogenomics of Bacillus-like bacteria.</title>
        <authorList>
            <person name="Liu B."/>
            <person name="Wang J."/>
            <person name="Zhu Y."/>
            <person name="Liu G."/>
            <person name="Chen Q."/>
            <person name="Chen Z."/>
            <person name="Lan J."/>
            <person name="Che J."/>
            <person name="Ge C."/>
            <person name="Shi H."/>
            <person name="Pan Z."/>
            <person name="Liu X."/>
        </authorList>
    </citation>
    <scope>NUCLEOTIDE SEQUENCE [LARGE SCALE GENOMIC DNA]</scope>
    <source>
        <strain evidence="2">FJAT-22460</strain>
    </source>
</reference>
<dbReference type="InterPro" id="IPR014903">
    <property type="entry name" value="DUF1796"/>
</dbReference>